<name>A0A3N2E2C2_9GAMM</name>
<dbReference type="CDD" id="cd00090">
    <property type="entry name" value="HTH_ARSR"/>
    <property type="match status" value="1"/>
</dbReference>
<dbReference type="Proteomes" id="UP000275394">
    <property type="component" value="Unassembled WGS sequence"/>
</dbReference>
<dbReference type="SUPFAM" id="SSF46785">
    <property type="entry name" value="Winged helix' DNA-binding domain"/>
    <property type="match status" value="1"/>
</dbReference>
<dbReference type="EMBL" id="RKHR01000003">
    <property type="protein sequence ID" value="ROS05725.1"/>
    <property type="molecule type" value="Genomic_DNA"/>
</dbReference>
<comment type="caution">
    <text evidence="1">The sequence shown here is derived from an EMBL/GenBank/DDBJ whole genome shotgun (WGS) entry which is preliminary data.</text>
</comment>
<organism evidence="1 2">
    <name type="scientific">Sinobacterium caligoides</name>
    <dbReference type="NCBI Taxonomy" id="933926"/>
    <lineage>
        <taxon>Bacteria</taxon>
        <taxon>Pseudomonadati</taxon>
        <taxon>Pseudomonadota</taxon>
        <taxon>Gammaproteobacteria</taxon>
        <taxon>Cellvibrionales</taxon>
        <taxon>Spongiibacteraceae</taxon>
        <taxon>Sinobacterium</taxon>
    </lineage>
</organism>
<dbReference type="InterPro" id="IPR036388">
    <property type="entry name" value="WH-like_DNA-bd_sf"/>
</dbReference>
<dbReference type="Pfam" id="PF13730">
    <property type="entry name" value="HTH_36"/>
    <property type="match status" value="1"/>
</dbReference>
<proteinExistence type="predicted"/>
<reference evidence="1 2" key="1">
    <citation type="submission" date="2018-11" db="EMBL/GenBank/DDBJ databases">
        <title>Genomic Encyclopedia of Type Strains, Phase IV (KMG-IV): sequencing the most valuable type-strain genomes for metagenomic binning, comparative biology and taxonomic classification.</title>
        <authorList>
            <person name="Goeker M."/>
        </authorList>
    </citation>
    <scope>NUCLEOTIDE SEQUENCE [LARGE SCALE GENOMIC DNA]</scope>
    <source>
        <strain evidence="1 2">DSM 100316</strain>
    </source>
</reference>
<accession>A0A3N2E2C2</accession>
<protein>
    <submittedName>
        <fullName evidence="1">Helix-turn-helix protein</fullName>
    </submittedName>
</protein>
<dbReference type="AlphaFoldDB" id="A0A3N2E2C2"/>
<keyword evidence="2" id="KW-1185">Reference proteome</keyword>
<dbReference type="InterPro" id="IPR036390">
    <property type="entry name" value="WH_DNA-bd_sf"/>
</dbReference>
<dbReference type="InterPro" id="IPR011991">
    <property type="entry name" value="ArsR-like_HTH"/>
</dbReference>
<dbReference type="RefSeq" id="WP_123711620.1">
    <property type="nucleotide sequence ID" value="NZ_RKHR01000003.1"/>
</dbReference>
<dbReference type="Gene3D" id="1.10.10.10">
    <property type="entry name" value="Winged helix-like DNA-binding domain superfamily/Winged helix DNA-binding domain"/>
    <property type="match status" value="1"/>
</dbReference>
<gene>
    <name evidence="1" type="ORF">EDC56_1275</name>
</gene>
<evidence type="ECO:0000313" key="1">
    <source>
        <dbReference type="EMBL" id="ROS05725.1"/>
    </source>
</evidence>
<sequence>MSFELMAKAMKAEVGNPIRKLILIYLADTADEKGCCWPSYGTMARCCEASRSTVIRHVSALEESGFLKVEIRKGGLKGNHSNMIHLTIEEGGGSTVTPGVVSECNHPSVTVTPGVVSECDHPSVTVTPGGSVTVTPRTYHSFEPTNEPIKKNIYTAKNLVGEFKSKNTTTTKLIPSVDDWAEWGWPHKPDPDCFDAWISMRREKRYSVTWRTLETMAGPLTELFMCGIPLETALDFAEQSGWCGIEAKWVFDRLGTPAQARSWRTANSSVSMGGSIYENEH</sequence>
<dbReference type="GO" id="GO:0006355">
    <property type="term" value="P:regulation of DNA-templated transcription"/>
    <property type="evidence" value="ECO:0007669"/>
    <property type="project" value="UniProtKB-ARBA"/>
</dbReference>
<dbReference type="OrthoDB" id="6107855at2"/>
<evidence type="ECO:0000313" key="2">
    <source>
        <dbReference type="Proteomes" id="UP000275394"/>
    </source>
</evidence>